<sequence length="83" mass="9069">MATTHLDRPRSVLGILMDVIHAHPASTMGRPGQGRGRGLAEEEILDHLPPHLRDDMGLPPVPPPEPEPPSVARARHRAARWGI</sequence>
<protein>
    <submittedName>
        <fullName evidence="2">Uncharacterized protein</fullName>
    </submittedName>
</protein>
<dbReference type="EMBL" id="VDFV01000003">
    <property type="protein sequence ID" value="TNC73719.1"/>
    <property type="molecule type" value="Genomic_DNA"/>
</dbReference>
<feature type="compositionally biased region" description="Basic residues" evidence="1">
    <location>
        <begin position="73"/>
        <end position="83"/>
    </location>
</feature>
<evidence type="ECO:0000313" key="3">
    <source>
        <dbReference type="Proteomes" id="UP000305709"/>
    </source>
</evidence>
<reference evidence="2 3" key="1">
    <citation type="submission" date="2019-06" db="EMBL/GenBank/DDBJ databases">
        <authorList>
            <person name="Jiang L."/>
        </authorList>
    </citation>
    <scope>NUCLEOTIDE SEQUENCE [LARGE SCALE GENOMIC DNA]</scope>
    <source>
        <strain evidence="2 3">YIM 48858</strain>
    </source>
</reference>
<dbReference type="AlphaFoldDB" id="A0A5C4NMV7"/>
<dbReference type="OrthoDB" id="9968232at2"/>
<dbReference type="RefSeq" id="WP_139080402.1">
    <property type="nucleotide sequence ID" value="NZ_VDFV01000003.1"/>
</dbReference>
<evidence type="ECO:0000256" key="1">
    <source>
        <dbReference type="SAM" id="MobiDB-lite"/>
    </source>
</evidence>
<keyword evidence="3" id="KW-1185">Reference proteome</keyword>
<evidence type="ECO:0000313" key="2">
    <source>
        <dbReference type="EMBL" id="TNC73719.1"/>
    </source>
</evidence>
<accession>A0A5C4NMV7</accession>
<feature type="compositionally biased region" description="Pro residues" evidence="1">
    <location>
        <begin position="59"/>
        <end position="69"/>
    </location>
</feature>
<gene>
    <name evidence="2" type="ORF">FHG71_04340</name>
</gene>
<feature type="region of interest" description="Disordered" evidence="1">
    <location>
        <begin position="50"/>
        <end position="83"/>
    </location>
</feature>
<organism evidence="2 3">
    <name type="scientific">Rubellimicrobium roseum</name>
    <dbReference type="NCBI Taxonomy" id="687525"/>
    <lineage>
        <taxon>Bacteria</taxon>
        <taxon>Pseudomonadati</taxon>
        <taxon>Pseudomonadota</taxon>
        <taxon>Alphaproteobacteria</taxon>
        <taxon>Rhodobacterales</taxon>
        <taxon>Roseobacteraceae</taxon>
        <taxon>Rubellimicrobium</taxon>
    </lineage>
</organism>
<comment type="caution">
    <text evidence="2">The sequence shown here is derived from an EMBL/GenBank/DDBJ whole genome shotgun (WGS) entry which is preliminary data.</text>
</comment>
<name>A0A5C4NMV7_9RHOB</name>
<proteinExistence type="predicted"/>
<dbReference type="Proteomes" id="UP000305709">
    <property type="component" value="Unassembled WGS sequence"/>
</dbReference>